<dbReference type="Proteomes" id="UP001642487">
    <property type="component" value="Chromosome 4"/>
</dbReference>
<reference evidence="1 2" key="1">
    <citation type="submission" date="2024-03" db="EMBL/GenBank/DDBJ databases">
        <authorList>
            <person name="Gkanogiannis A."/>
            <person name="Becerra Lopez-Lavalle L."/>
        </authorList>
    </citation>
    <scope>NUCLEOTIDE SEQUENCE [LARGE SCALE GENOMIC DNA]</scope>
</reference>
<organism evidence="1 2">
    <name type="scientific">Citrullus colocynthis</name>
    <name type="common">colocynth</name>
    <dbReference type="NCBI Taxonomy" id="252529"/>
    <lineage>
        <taxon>Eukaryota</taxon>
        <taxon>Viridiplantae</taxon>
        <taxon>Streptophyta</taxon>
        <taxon>Embryophyta</taxon>
        <taxon>Tracheophyta</taxon>
        <taxon>Spermatophyta</taxon>
        <taxon>Magnoliopsida</taxon>
        <taxon>eudicotyledons</taxon>
        <taxon>Gunneridae</taxon>
        <taxon>Pentapetalae</taxon>
        <taxon>rosids</taxon>
        <taxon>fabids</taxon>
        <taxon>Cucurbitales</taxon>
        <taxon>Cucurbitaceae</taxon>
        <taxon>Benincaseae</taxon>
        <taxon>Citrullus</taxon>
    </lineage>
</organism>
<evidence type="ECO:0000313" key="1">
    <source>
        <dbReference type="EMBL" id="CAK9319570.1"/>
    </source>
</evidence>
<accession>A0ABP0YIV0</accession>
<dbReference type="EMBL" id="OZ021738">
    <property type="protein sequence ID" value="CAK9319570.1"/>
    <property type="molecule type" value="Genomic_DNA"/>
</dbReference>
<sequence>MDENEVLFGFKSFMDDDFGIIPEIVGDVNYQLDQWLVGKWLSPRDIAMNVIRNASNMGNGFQVESIVTIGLPAATKIRWKHAEARCWSYDGKRTRWQPPVNDDGFSAVNDSTVYEFGGGLMAPVGEIKREREGRGGSVFTRKKKKFWFFF</sequence>
<proteinExistence type="predicted"/>
<name>A0ABP0YIV0_9ROSI</name>
<gene>
    <name evidence="1" type="ORF">CITCOLO1_LOCUS11578</name>
</gene>
<keyword evidence="2" id="KW-1185">Reference proteome</keyword>
<evidence type="ECO:0000313" key="2">
    <source>
        <dbReference type="Proteomes" id="UP001642487"/>
    </source>
</evidence>
<protein>
    <submittedName>
        <fullName evidence="1">Uncharacterized protein</fullName>
    </submittedName>
</protein>